<protein>
    <submittedName>
        <fullName evidence="1">Phage protein U</fullName>
    </submittedName>
</protein>
<name>A0A0C5V164_9GAMM</name>
<accession>A0A0C5V164</accession>
<evidence type="ECO:0000313" key="1">
    <source>
        <dbReference type="EMBL" id="AJQ93235.1"/>
    </source>
</evidence>
<dbReference type="InterPro" id="IPR009734">
    <property type="entry name" value="Myoviridae_GpU"/>
</dbReference>
<gene>
    <name evidence="1" type="ORF">YC6258_01187</name>
</gene>
<sequence>MMMLLGPVVFSIDTGAYEQLQHSTSYQWASQARLGHRLLKHLGIGGPARQYIGPGEDSINLNGTIYPQYKGGIRQLSLVRLTAGIGVAMPLLDGNGFVYGRWIIENVQETKSVFFADGIPKKIEFSISLKRYNEDLMLLFRSNRGSQ</sequence>
<evidence type="ECO:0000313" key="2">
    <source>
        <dbReference type="Proteomes" id="UP000032266"/>
    </source>
</evidence>
<dbReference type="EMBL" id="CP007142">
    <property type="protein sequence ID" value="AJQ93235.1"/>
    <property type="molecule type" value="Genomic_DNA"/>
</dbReference>
<dbReference type="RefSeq" id="WP_044616096.1">
    <property type="nucleotide sequence ID" value="NZ_CP007142.1"/>
</dbReference>
<dbReference type="HOGENOM" id="CLU_102468_1_1_6"/>
<dbReference type="AlphaFoldDB" id="A0A0C5V164"/>
<dbReference type="Proteomes" id="UP000032266">
    <property type="component" value="Chromosome"/>
</dbReference>
<dbReference type="InterPro" id="IPR016912">
    <property type="entry name" value="Phage_P2_GpU"/>
</dbReference>
<reference evidence="1 2" key="1">
    <citation type="submission" date="2014-01" db="EMBL/GenBank/DDBJ databases">
        <title>Full genme sequencing of cellulolytic bacterium Gynuella sunshinyii YC6258T gen. nov., sp. nov.</title>
        <authorList>
            <person name="Khan H."/>
            <person name="Chung E.J."/>
            <person name="Chung Y.R."/>
        </authorList>
    </citation>
    <scope>NUCLEOTIDE SEQUENCE [LARGE SCALE GENOMIC DNA]</scope>
    <source>
        <strain evidence="1 2">YC6258</strain>
    </source>
</reference>
<dbReference type="PIRSF" id="PIRSF029208">
    <property type="entry name" value="Phage_tail_GPU"/>
    <property type="match status" value="1"/>
</dbReference>
<dbReference type="STRING" id="1445510.YC6258_01187"/>
<dbReference type="KEGG" id="gsn:YC6258_01187"/>
<dbReference type="OrthoDB" id="1550902at2"/>
<organism evidence="1 2">
    <name type="scientific">Gynuella sunshinyii YC6258</name>
    <dbReference type="NCBI Taxonomy" id="1445510"/>
    <lineage>
        <taxon>Bacteria</taxon>
        <taxon>Pseudomonadati</taxon>
        <taxon>Pseudomonadota</taxon>
        <taxon>Gammaproteobacteria</taxon>
        <taxon>Oceanospirillales</taxon>
        <taxon>Saccharospirillaceae</taxon>
        <taxon>Gynuella</taxon>
    </lineage>
</organism>
<proteinExistence type="predicted"/>
<dbReference type="Pfam" id="PF06995">
    <property type="entry name" value="Phage_P2_GpU"/>
    <property type="match status" value="1"/>
</dbReference>
<keyword evidence="2" id="KW-1185">Reference proteome</keyword>